<comment type="subunit">
    <text evidence="3 15">Tetramer of two alpha and two beta subunits.</text>
</comment>
<dbReference type="PANTHER" id="PTHR10947:SF0">
    <property type="entry name" value="PHENYLALANINE--TRNA LIGASE BETA SUBUNIT"/>
    <property type="match status" value="1"/>
</dbReference>
<dbReference type="EMBL" id="CP070496">
    <property type="protein sequence ID" value="QSB04123.1"/>
    <property type="molecule type" value="Genomic_DNA"/>
</dbReference>
<dbReference type="InterPro" id="IPR004532">
    <property type="entry name" value="Phe-tRNA-ligase_IIc_bsu_bact"/>
</dbReference>
<dbReference type="GO" id="GO:0005524">
    <property type="term" value="F:ATP binding"/>
    <property type="evidence" value="ECO:0007669"/>
    <property type="project" value="UniProtKB-UniRule"/>
</dbReference>
<evidence type="ECO:0000256" key="5">
    <source>
        <dbReference type="ARBA" id="ARBA00022555"/>
    </source>
</evidence>
<name>A0A895XKN5_9ACTN</name>
<dbReference type="InterPro" id="IPR005147">
    <property type="entry name" value="tRNA_synthase_B5-dom"/>
</dbReference>
<dbReference type="GO" id="GO:0000049">
    <property type="term" value="F:tRNA binding"/>
    <property type="evidence" value="ECO:0007669"/>
    <property type="project" value="UniProtKB-UniRule"/>
</dbReference>
<keyword evidence="7 15" id="KW-0479">Metal-binding</keyword>
<sequence>MLVPVTWLAEYVALPADLPTEELDRAFIAAGLEVENVTDLRQNVQGDLVVGRVSSIEELTGFKKPIRYCHVDIGKDEPQKVICGATNFSEGDLVVVVLPGSVLPGGFAIGSRKTYGRMSEGMICSGRELGISEDHDGIIVLPENLQVAPGDDARPAVGLDDVVFELAVTPDMGHCFSMRGIAREVAHQLGVTFTDPASLVAEPEGNDSGYSVRVEDPVGCPRFGLIEVDGVDAYAPSPKWLADRLTQAGMRPIGLAVDVTNYVMLDLGHPLHAFDADKVQGELVVRRATAGEKLTTLDDVERELDAEDIVICDESGPVSLAGTMGGDSTEVSANTTRVLMEGAIWDPIAIARTARRHKLSSEASKRYERGVDPALSAVAIRRALDLLVEYGGGQVRHGVTDIDNRSRREPIPFDVTLPSRVAGIEYSKGTVIGMLVAAGCIVADLGQKVQVTPASWRPDLTDPADLVEEVVRLDGYDKIPSVLPKAYAGRGLTPIQRRRRRIANALANNGFVETFSFPFVSPQRHEDFNLPADDERREALRLLNPLDDSRPQLRTSVLASLVGIAQLNLSRGAKDLALFEEGLVFLPVAGWDKADYVQLPVEHRPSDEQLAEAEARRPQQPRHVAALLCGKVDPSAAGAHGRDFDWSDAIEAAEVIVDACGLELSVRQGERAPWHPGRCAELAVGSVVIGHAGELHPEVCEKLDLPKRTCAVELDVTALPFAGNAAAPVISHYPVARIDVALVVSEDTPAGEVAAALHSGGGQLLENVELFDVYRGEKLGEGRKSLAFKLILRASDRTLTNEEAVEVRDAGVAEAAQRLGATLRDV</sequence>
<keyword evidence="4 15" id="KW-0963">Cytoplasm</keyword>
<keyword evidence="5 16" id="KW-0820">tRNA-binding</keyword>
<feature type="domain" description="TRNA-binding" evidence="17">
    <location>
        <begin position="42"/>
        <end position="154"/>
    </location>
</feature>
<dbReference type="InterPro" id="IPR009061">
    <property type="entry name" value="DNA-bd_dom_put_sf"/>
</dbReference>
<dbReference type="Pfam" id="PF17759">
    <property type="entry name" value="tRNA_synthFbeta"/>
    <property type="match status" value="1"/>
</dbReference>
<evidence type="ECO:0000259" key="17">
    <source>
        <dbReference type="PROSITE" id="PS50886"/>
    </source>
</evidence>
<gene>
    <name evidence="15" type="primary">pheT</name>
    <name evidence="20" type="ORF">JQS30_09880</name>
</gene>
<dbReference type="Pfam" id="PF03484">
    <property type="entry name" value="B5"/>
    <property type="match status" value="1"/>
</dbReference>
<evidence type="ECO:0000256" key="16">
    <source>
        <dbReference type="PROSITE-ProRule" id="PRU00209"/>
    </source>
</evidence>
<keyword evidence="6 15" id="KW-0436">Ligase</keyword>
<keyword evidence="11 16" id="KW-0694">RNA-binding</keyword>
<dbReference type="SUPFAM" id="SSF46955">
    <property type="entry name" value="Putative DNA-binding domain"/>
    <property type="match status" value="1"/>
</dbReference>
<feature type="domain" description="B5" evidence="19">
    <location>
        <begin position="406"/>
        <end position="481"/>
    </location>
</feature>
<feature type="binding site" evidence="15">
    <location>
        <position position="469"/>
    </location>
    <ligand>
        <name>Mg(2+)</name>
        <dbReference type="ChEBI" id="CHEBI:18420"/>
        <note>shared with alpha subunit</note>
    </ligand>
</feature>
<dbReference type="InterPro" id="IPR041616">
    <property type="entry name" value="PheRS_beta_core"/>
</dbReference>
<evidence type="ECO:0000256" key="12">
    <source>
        <dbReference type="ARBA" id="ARBA00022917"/>
    </source>
</evidence>
<dbReference type="Gene3D" id="3.50.40.10">
    <property type="entry name" value="Phenylalanyl-trna Synthetase, Chain B, domain 3"/>
    <property type="match status" value="1"/>
</dbReference>
<protein>
    <recommendedName>
        <fullName evidence="15">Phenylalanine--tRNA ligase beta subunit</fullName>
        <ecNumber evidence="15">6.1.1.20</ecNumber>
    </recommendedName>
    <alternativeName>
        <fullName evidence="15">Phenylalanyl-tRNA synthetase beta subunit</fullName>
        <shortName evidence="15">PheRS</shortName>
    </alternativeName>
</protein>
<dbReference type="PROSITE" id="PS51483">
    <property type="entry name" value="B5"/>
    <property type="match status" value="1"/>
</dbReference>
<evidence type="ECO:0000256" key="6">
    <source>
        <dbReference type="ARBA" id="ARBA00022598"/>
    </source>
</evidence>
<dbReference type="FunFam" id="3.30.930.10:FF:000130">
    <property type="entry name" value="Phenylalanine--tRNA ligase beta subunit"/>
    <property type="match status" value="1"/>
</dbReference>
<dbReference type="FunFam" id="3.30.70.380:FF:000001">
    <property type="entry name" value="Phenylalanine--tRNA ligase beta subunit"/>
    <property type="match status" value="1"/>
</dbReference>
<dbReference type="SUPFAM" id="SSF56037">
    <property type="entry name" value="PheT/TilS domain"/>
    <property type="match status" value="1"/>
</dbReference>
<dbReference type="InterPro" id="IPR005146">
    <property type="entry name" value="B3/B4_tRNA-bd"/>
</dbReference>
<evidence type="ECO:0000256" key="3">
    <source>
        <dbReference type="ARBA" id="ARBA00011209"/>
    </source>
</evidence>
<comment type="cofactor">
    <cofactor evidence="15">
        <name>Mg(2+)</name>
        <dbReference type="ChEBI" id="CHEBI:18420"/>
    </cofactor>
    <text evidence="15">Binds 2 magnesium ions per tetramer.</text>
</comment>
<comment type="similarity">
    <text evidence="2 15">Belongs to the phenylalanyl-tRNA synthetase beta subunit family. Type 1 subfamily.</text>
</comment>
<dbReference type="Pfam" id="PF01588">
    <property type="entry name" value="tRNA_bind"/>
    <property type="match status" value="1"/>
</dbReference>
<evidence type="ECO:0000256" key="10">
    <source>
        <dbReference type="ARBA" id="ARBA00022842"/>
    </source>
</evidence>
<comment type="catalytic activity">
    <reaction evidence="14 15">
        <text>tRNA(Phe) + L-phenylalanine + ATP = L-phenylalanyl-tRNA(Phe) + AMP + diphosphate + H(+)</text>
        <dbReference type="Rhea" id="RHEA:19413"/>
        <dbReference type="Rhea" id="RHEA-COMP:9668"/>
        <dbReference type="Rhea" id="RHEA-COMP:9699"/>
        <dbReference type="ChEBI" id="CHEBI:15378"/>
        <dbReference type="ChEBI" id="CHEBI:30616"/>
        <dbReference type="ChEBI" id="CHEBI:33019"/>
        <dbReference type="ChEBI" id="CHEBI:58095"/>
        <dbReference type="ChEBI" id="CHEBI:78442"/>
        <dbReference type="ChEBI" id="CHEBI:78531"/>
        <dbReference type="ChEBI" id="CHEBI:456215"/>
        <dbReference type="EC" id="6.1.1.20"/>
    </reaction>
</comment>
<dbReference type="Gene3D" id="3.30.70.380">
    <property type="entry name" value="Ferrodoxin-fold anticodon-binding domain"/>
    <property type="match status" value="1"/>
</dbReference>
<evidence type="ECO:0000256" key="13">
    <source>
        <dbReference type="ARBA" id="ARBA00023146"/>
    </source>
</evidence>
<evidence type="ECO:0000256" key="4">
    <source>
        <dbReference type="ARBA" id="ARBA00022490"/>
    </source>
</evidence>
<dbReference type="FunFam" id="3.50.40.10:FF:000001">
    <property type="entry name" value="Phenylalanine--tRNA ligase beta subunit"/>
    <property type="match status" value="1"/>
</dbReference>
<dbReference type="GO" id="GO:0009328">
    <property type="term" value="C:phenylalanine-tRNA ligase complex"/>
    <property type="evidence" value="ECO:0007669"/>
    <property type="project" value="TreeGrafter"/>
</dbReference>
<dbReference type="InterPro" id="IPR045060">
    <property type="entry name" value="Phe-tRNA-ligase_IIc_bsu"/>
</dbReference>
<dbReference type="SUPFAM" id="SSF55681">
    <property type="entry name" value="Class II aaRS and biotin synthetases"/>
    <property type="match status" value="1"/>
</dbReference>
<accession>A0A895XKN5</accession>
<dbReference type="GO" id="GO:0000287">
    <property type="term" value="F:magnesium ion binding"/>
    <property type="evidence" value="ECO:0007669"/>
    <property type="project" value="UniProtKB-UniRule"/>
</dbReference>
<dbReference type="CDD" id="cd02796">
    <property type="entry name" value="tRNA_bind_bactPheRS"/>
    <property type="match status" value="1"/>
</dbReference>
<reference evidence="20" key="1">
    <citation type="submission" date="2021-02" db="EMBL/GenBank/DDBJ databases">
        <title>Natronoglycomyces albus gen. nov., sp. nov, a haloalkaliphilic actinobacterium from a soda solonchak soil.</title>
        <authorList>
            <person name="Sorokin D.Y."/>
            <person name="Khijniak T.V."/>
            <person name="Zakharycheva A.P."/>
            <person name="Boueva O.V."/>
            <person name="Ariskina E.V."/>
            <person name="Hahnke R.L."/>
            <person name="Bunk B."/>
            <person name="Sproer C."/>
            <person name="Schumann P."/>
            <person name="Evtushenko L.I."/>
            <person name="Kublanov I.V."/>
        </authorList>
    </citation>
    <scope>NUCLEOTIDE SEQUENCE</scope>
    <source>
        <strain evidence="20">DSM 106290</strain>
    </source>
</reference>
<dbReference type="PANTHER" id="PTHR10947">
    <property type="entry name" value="PHENYLALANYL-TRNA SYNTHETASE BETA CHAIN AND LEUCINE-RICH REPEAT-CONTAINING PROTEIN 47"/>
    <property type="match status" value="1"/>
</dbReference>
<dbReference type="GO" id="GO:0004826">
    <property type="term" value="F:phenylalanine-tRNA ligase activity"/>
    <property type="evidence" value="ECO:0007669"/>
    <property type="project" value="UniProtKB-UniRule"/>
</dbReference>
<evidence type="ECO:0000256" key="14">
    <source>
        <dbReference type="ARBA" id="ARBA00049255"/>
    </source>
</evidence>
<dbReference type="SMART" id="SM00874">
    <property type="entry name" value="B5"/>
    <property type="match status" value="1"/>
</dbReference>
<dbReference type="InterPro" id="IPR002547">
    <property type="entry name" value="tRNA-bd_dom"/>
</dbReference>
<dbReference type="InterPro" id="IPR045864">
    <property type="entry name" value="aa-tRNA-synth_II/BPL/LPL"/>
</dbReference>
<dbReference type="SUPFAM" id="SSF54991">
    <property type="entry name" value="Anticodon-binding domain of PheRS"/>
    <property type="match status" value="1"/>
</dbReference>
<keyword evidence="10 15" id="KW-0460">Magnesium</keyword>
<feature type="binding site" evidence="15">
    <location>
        <position position="459"/>
    </location>
    <ligand>
        <name>Mg(2+)</name>
        <dbReference type="ChEBI" id="CHEBI:18420"/>
        <note>shared with alpha subunit</note>
    </ligand>
</feature>
<evidence type="ECO:0000256" key="8">
    <source>
        <dbReference type="ARBA" id="ARBA00022741"/>
    </source>
</evidence>
<dbReference type="InterPro" id="IPR036690">
    <property type="entry name" value="Fdx_antiC-bd_sf"/>
</dbReference>
<evidence type="ECO:0000313" key="20">
    <source>
        <dbReference type="EMBL" id="QSB04123.1"/>
    </source>
</evidence>
<dbReference type="NCBIfam" id="TIGR00472">
    <property type="entry name" value="pheT_bact"/>
    <property type="match status" value="1"/>
</dbReference>
<dbReference type="AlphaFoldDB" id="A0A895XKN5"/>
<dbReference type="Gene3D" id="3.30.930.10">
    <property type="entry name" value="Bira Bifunctional Protein, Domain 2"/>
    <property type="match status" value="1"/>
</dbReference>
<dbReference type="SMART" id="SM00896">
    <property type="entry name" value="FDX-ACB"/>
    <property type="match status" value="1"/>
</dbReference>
<dbReference type="Gene3D" id="3.30.56.10">
    <property type="match status" value="2"/>
</dbReference>
<evidence type="ECO:0000256" key="7">
    <source>
        <dbReference type="ARBA" id="ARBA00022723"/>
    </source>
</evidence>
<dbReference type="PROSITE" id="PS50886">
    <property type="entry name" value="TRBD"/>
    <property type="match status" value="1"/>
</dbReference>
<evidence type="ECO:0000256" key="1">
    <source>
        <dbReference type="ARBA" id="ARBA00004496"/>
    </source>
</evidence>
<keyword evidence="9 15" id="KW-0067">ATP-binding</keyword>
<dbReference type="CDD" id="cd00769">
    <property type="entry name" value="PheRS_beta_core"/>
    <property type="match status" value="1"/>
</dbReference>
<keyword evidence="8 15" id="KW-0547">Nucleotide-binding</keyword>
<dbReference type="GO" id="GO:0006432">
    <property type="term" value="P:phenylalanyl-tRNA aminoacylation"/>
    <property type="evidence" value="ECO:0007669"/>
    <property type="project" value="UniProtKB-UniRule"/>
</dbReference>
<proteinExistence type="inferred from homology"/>
<feature type="binding site" evidence="15">
    <location>
        <position position="465"/>
    </location>
    <ligand>
        <name>Mg(2+)</name>
        <dbReference type="ChEBI" id="CHEBI:18420"/>
        <note>shared with alpha subunit</note>
    </ligand>
</feature>
<keyword evidence="12 15" id="KW-0648">Protein biosynthesis</keyword>
<dbReference type="RefSeq" id="WP_213170122.1">
    <property type="nucleotide sequence ID" value="NZ_CP070496.1"/>
</dbReference>
<dbReference type="SUPFAM" id="SSF50249">
    <property type="entry name" value="Nucleic acid-binding proteins"/>
    <property type="match status" value="1"/>
</dbReference>
<evidence type="ECO:0000313" key="21">
    <source>
        <dbReference type="Proteomes" id="UP000662939"/>
    </source>
</evidence>
<evidence type="ECO:0000256" key="11">
    <source>
        <dbReference type="ARBA" id="ARBA00022884"/>
    </source>
</evidence>
<organism evidence="20 21">
    <name type="scientific">Natronoglycomyces albus</name>
    <dbReference type="NCBI Taxonomy" id="2811108"/>
    <lineage>
        <taxon>Bacteria</taxon>
        <taxon>Bacillati</taxon>
        <taxon>Actinomycetota</taxon>
        <taxon>Actinomycetes</taxon>
        <taxon>Glycomycetales</taxon>
        <taxon>Glycomycetaceae</taxon>
        <taxon>Natronoglycomyces</taxon>
    </lineage>
</organism>
<dbReference type="HAMAP" id="MF_00283">
    <property type="entry name" value="Phe_tRNA_synth_beta1"/>
    <property type="match status" value="1"/>
</dbReference>
<dbReference type="SMART" id="SM00873">
    <property type="entry name" value="B3_4"/>
    <property type="match status" value="1"/>
</dbReference>
<dbReference type="KEGG" id="nav:JQS30_09880"/>
<dbReference type="Pfam" id="PF03147">
    <property type="entry name" value="FDX-ACB"/>
    <property type="match status" value="1"/>
</dbReference>
<evidence type="ECO:0000256" key="9">
    <source>
        <dbReference type="ARBA" id="ARBA00022840"/>
    </source>
</evidence>
<dbReference type="EC" id="6.1.1.20" evidence="15"/>
<dbReference type="PROSITE" id="PS51447">
    <property type="entry name" value="FDX_ACB"/>
    <property type="match status" value="1"/>
</dbReference>
<keyword evidence="21" id="KW-1185">Reference proteome</keyword>
<dbReference type="Pfam" id="PF03483">
    <property type="entry name" value="B3_4"/>
    <property type="match status" value="1"/>
</dbReference>
<dbReference type="InterPro" id="IPR033714">
    <property type="entry name" value="tRNA_bind_bactPheRS"/>
</dbReference>
<dbReference type="InterPro" id="IPR012340">
    <property type="entry name" value="NA-bd_OB-fold"/>
</dbReference>
<feature type="domain" description="FDX-ACB" evidence="18">
    <location>
        <begin position="731"/>
        <end position="824"/>
    </location>
</feature>
<comment type="subcellular location">
    <subcellularLocation>
        <location evidence="1 15">Cytoplasm</location>
    </subcellularLocation>
</comment>
<dbReference type="InterPro" id="IPR005121">
    <property type="entry name" value="Fdx_antiC-bd"/>
</dbReference>
<dbReference type="Gene3D" id="2.40.50.140">
    <property type="entry name" value="Nucleic acid-binding proteins"/>
    <property type="match status" value="1"/>
</dbReference>
<dbReference type="Proteomes" id="UP000662939">
    <property type="component" value="Chromosome"/>
</dbReference>
<evidence type="ECO:0000256" key="15">
    <source>
        <dbReference type="HAMAP-Rule" id="MF_00283"/>
    </source>
</evidence>
<evidence type="ECO:0000256" key="2">
    <source>
        <dbReference type="ARBA" id="ARBA00008653"/>
    </source>
</evidence>
<keyword evidence="13 15" id="KW-0030">Aminoacyl-tRNA synthetase</keyword>
<dbReference type="InterPro" id="IPR020825">
    <property type="entry name" value="Phe-tRNA_synthase-like_B3/B4"/>
</dbReference>
<evidence type="ECO:0000259" key="18">
    <source>
        <dbReference type="PROSITE" id="PS51447"/>
    </source>
</evidence>
<evidence type="ECO:0000259" key="19">
    <source>
        <dbReference type="PROSITE" id="PS51483"/>
    </source>
</evidence>
<dbReference type="FunFam" id="2.40.50.140:FF:000045">
    <property type="entry name" value="Phenylalanine--tRNA ligase beta subunit"/>
    <property type="match status" value="1"/>
</dbReference>
<feature type="binding site" evidence="15">
    <location>
        <position position="468"/>
    </location>
    <ligand>
        <name>Mg(2+)</name>
        <dbReference type="ChEBI" id="CHEBI:18420"/>
        <note>shared with alpha subunit</note>
    </ligand>
</feature>